<dbReference type="EMBL" id="SGPK01000252">
    <property type="protein sequence ID" value="THH05559.1"/>
    <property type="molecule type" value="Genomic_DNA"/>
</dbReference>
<proteinExistence type="inferred from homology"/>
<name>A0A4S4L2J4_9AGAM</name>
<reference evidence="4 5" key="1">
    <citation type="submission" date="2019-02" db="EMBL/GenBank/DDBJ databases">
        <title>Genome sequencing of the rare red list fungi Phellinidium pouzarii.</title>
        <authorList>
            <person name="Buettner E."/>
            <person name="Kellner H."/>
        </authorList>
    </citation>
    <scope>NUCLEOTIDE SEQUENCE [LARGE SCALE GENOMIC DNA]</scope>
    <source>
        <strain evidence="4 5">DSM 108285</strain>
    </source>
</reference>
<dbReference type="Proteomes" id="UP000308199">
    <property type="component" value="Unassembled WGS sequence"/>
</dbReference>
<dbReference type="InterPro" id="IPR025532">
    <property type="entry name" value="G6P_1-epimerase"/>
</dbReference>
<dbReference type="CDD" id="cd09020">
    <property type="entry name" value="D-hex-6-P-epi_like"/>
    <property type="match status" value="1"/>
</dbReference>
<sequence>MTSVQIQTLLQPPDRDASVQHAVSILNSSFTTLQHLRTGNALSNSLEAAKAVSDRYQSQVGLSFDLTDNELIIPHLAQLASSQSAVDLLIKETRSRAKDLIVSANELSLLRHSLADELTVLSDGLVSSTLPSGMEPSLLEEIEALHLNLKELQSVKEYVLVIYKALQLSEKAVNKIRDTPTSFVINEASVSDYVLLQELVDSVGHACRKAEIDTGKDLKLLSFLKELLERTWSGVKDSLSSSLLSAAENLHWPMPVDYAAAKPESRKAFESAFVNLLKLQEIGKKLHSNKEGDKTDEASRDGLYPLQALIRPVALRFKYHFEGTRQTNRVDKPEWYFAHTLNVSHEHRPFLEIVVQRLLQISKYESITAWREFTRLLLPMVSRKIKRSIPALLPHPPLLAHTVYQALAFDDALREAGFSLSGTLGNSGGDVWEGISDIILGSKDWFDAWLEGERKFAEDQYNDIIISSDAWQIPDDATEDAMNEQEVRPTNSARRVKALIEQITDRYRALPRFLHKTRFLIAVQVPILELYHTRISESLDAFETLSSFLVRAVPGALAGHAGHGRDSKSMTVGVDGSQRLVKAYVSAKWMAIVMALWGEDIFFLELWHQICEKASLRSRVEDVDALPNPNDVKDEGTIFAELVAQYDKLTERAENMLVRQICGEVEADLKAHLFKQPNSVSENDEPILSQTLLGPVARLSAHLSFLHKTLPAPVVVGLYRKIAGHISTHILQRQVLYRGRGRMSSQEGRIVLDEANVWVETSRIALGGGGVRRVETPWEHLLEAGRLLSLEGEAFERVVNAVRLGDEKAYDRLADVLGISEMDSEEVMNVLSGASLEVLLYGATVISWKGPGPDSSALVERLFVSSKAALDGSKPVRGGIPIVFPCFGAPDPGHPQHAKLSQHGYARNSTWAWDGKTVFDNDAGVSVRLTLTPDVSLTGDHVVLAYVITLAEHQLSTDLHVTNVSTSEPVEFQALLHTYLRAPASSVHIDGLLGLTYIDKTIAGTPKNIESRMVTDVQKFTDSVYERAPGKYNITWPEGGVKVKAIGFEDVVIWNPGSVAGSNIGDMEEGGWERYVCIEPGYVSAFKTIQPGETWIGGQLITPIRSPSVFPAVL</sequence>
<dbReference type="InterPro" id="IPR042042">
    <property type="entry name" value="Tip20p_domB"/>
</dbReference>
<dbReference type="PROSITE" id="PS51386">
    <property type="entry name" value="RINT1_TIP20"/>
    <property type="match status" value="1"/>
</dbReference>
<comment type="catalytic activity">
    <reaction evidence="1">
        <text>alpha-D-glucose 6-phosphate = beta-D-glucose 6-phosphate</text>
        <dbReference type="Rhea" id="RHEA:16249"/>
        <dbReference type="ChEBI" id="CHEBI:58225"/>
        <dbReference type="ChEBI" id="CHEBI:58247"/>
        <dbReference type="EC" id="5.1.3.15"/>
    </reaction>
</comment>
<accession>A0A4S4L2J4</accession>
<evidence type="ECO:0000313" key="5">
    <source>
        <dbReference type="Proteomes" id="UP000308199"/>
    </source>
</evidence>
<evidence type="ECO:0000256" key="3">
    <source>
        <dbReference type="ARBA" id="ARBA00012083"/>
    </source>
</evidence>
<dbReference type="GO" id="GO:0060628">
    <property type="term" value="P:regulation of ER to Golgi vesicle-mediated transport"/>
    <property type="evidence" value="ECO:0007669"/>
    <property type="project" value="TreeGrafter"/>
</dbReference>
<dbReference type="EC" id="5.1.3.15" evidence="3"/>
<dbReference type="GO" id="GO:0006888">
    <property type="term" value="P:endoplasmic reticulum to Golgi vesicle-mediated transport"/>
    <property type="evidence" value="ECO:0007669"/>
    <property type="project" value="InterPro"/>
</dbReference>
<comment type="caution">
    <text evidence="4">The sequence shown here is derived from an EMBL/GenBank/DDBJ whole genome shotgun (WGS) entry which is preliminary data.</text>
</comment>
<dbReference type="SUPFAM" id="SSF74650">
    <property type="entry name" value="Galactose mutarotase-like"/>
    <property type="match status" value="1"/>
</dbReference>
<dbReference type="AlphaFoldDB" id="A0A4S4L2J4"/>
<dbReference type="Pfam" id="PF01263">
    <property type="entry name" value="Aldose_epim"/>
    <property type="match status" value="1"/>
</dbReference>
<evidence type="ECO:0000313" key="4">
    <source>
        <dbReference type="EMBL" id="THH05559.1"/>
    </source>
</evidence>
<dbReference type="InterPro" id="IPR011013">
    <property type="entry name" value="Gal_mutarotase_sf_dom"/>
</dbReference>
<evidence type="ECO:0000256" key="1">
    <source>
        <dbReference type="ARBA" id="ARBA00001096"/>
    </source>
</evidence>
<dbReference type="InterPro" id="IPR007528">
    <property type="entry name" value="RINT1_Tip20"/>
</dbReference>
<evidence type="ECO:0000256" key="2">
    <source>
        <dbReference type="ARBA" id="ARBA00005866"/>
    </source>
</evidence>
<dbReference type="InterPro" id="IPR014718">
    <property type="entry name" value="GH-type_carb-bd"/>
</dbReference>
<dbReference type="PANTHER" id="PTHR13520:SF0">
    <property type="entry name" value="RAD50-INTERACTING PROTEIN 1"/>
    <property type="match status" value="1"/>
</dbReference>
<dbReference type="GO" id="GO:0047938">
    <property type="term" value="F:glucose-6-phosphate 1-epimerase activity"/>
    <property type="evidence" value="ECO:0007669"/>
    <property type="project" value="UniProtKB-EC"/>
</dbReference>
<dbReference type="GO" id="GO:0006890">
    <property type="term" value="P:retrograde vesicle-mediated transport, Golgi to endoplasmic reticulum"/>
    <property type="evidence" value="ECO:0007669"/>
    <property type="project" value="InterPro"/>
</dbReference>
<dbReference type="GO" id="GO:0005975">
    <property type="term" value="P:carbohydrate metabolic process"/>
    <property type="evidence" value="ECO:0007669"/>
    <property type="project" value="InterPro"/>
</dbReference>
<dbReference type="InterPro" id="IPR008183">
    <property type="entry name" value="Aldose_1/G6P_1-epimerase"/>
</dbReference>
<dbReference type="Gene3D" id="1.20.58.1420">
    <property type="entry name" value="Dsl1p vesicle tethering complex, Tip20p subunit, domain B"/>
    <property type="match status" value="1"/>
</dbReference>
<keyword evidence="5" id="KW-1185">Reference proteome</keyword>
<protein>
    <recommendedName>
        <fullName evidence="3">glucose-6-phosphate 1-epimerase</fullName>
        <ecNumber evidence="3">5.1.3.15</ecNumber>
    </recommendedName>
</protein>
<dbReference type="OrthoDB" id="407410at2759"/>
<dbReference type="Pfam" id="PF04437">
    <property type="entry name" value="RINT1_TIP1"/>
    <property type="match status" value="1"/>
</dbReference>
<dbReference type="Gene3D" id="2.70.98.10">
    <property type="match status" value="1"/>
</dbReference>
<gene>
    <name evidence="4" type="ORF">EW145_g4700</name>
</gene>
<comment type="similarity">
    <text evidence="2">Belongs to the glucose-6-phosphate 1-epimerase family.</text>
</comment>
<dbReference type="PANTHER" id="PTHR13520">
    <property type="entry name" value="RAD50-INTERACTING PROTEIN 1 RINT-1"/>
    <property type="match status" value="1"/>
</dbReference>
<organism evidence="4 5">
    <name type="scientific">Phellinidium pouzarii</name>
    <dbReference type="NCBI Taxonomy" id="167371"/>
    <lineage>
        <taxon>Eukaryota</taxon>
        <taxon>Fungi</taxon>
        <taxon>Dikarya</taxon>
        <taxon>Basidiomycota</taxon>
        <taxon>Agaricomycotina</taxon>
        <taxon>Agaricomycetes</taxon>
        <taxon>Hymenochaetales</taxon>
        <taxon>Hymenochaetaceae</taxon>
        <taxon>Phellinidium</taxon>
    </lineage>
</organism>
<dbReference type="GO" id="GO:0030246">
    <property type="term" value="F:carbohydrate binding"/>
    <property type="evidence" value="ECO:0007669"/>
    <property type="project" value="InterPro"/>
</dbReference>
<dbReference type="GO" id="GO:0070939">
    <property type="term" value="C:Dsl1/NZR complex"/>
    <property type="evidence" value="ECO:0007669"/>
    <property type="project" value="InterPro"/>
</dbReference>